<keyword evidence="2" id="KW-1185">Reference proteome</keyword>
<dbReference type="Proteomes" id="UP000290289">
    <property type="component" value="Chromosome 16"/>
</dbReference>
<reference evidence="1 2" key="1">
    <citation type="submission" date="2018-10" db="EMBL/GenBank/DDBJ databases">
        <title>A high-quality apple genome assembly.</title>
        <authorList>
            <person name="Hu J."/>
        </authorList>
    </citation>
    <scope>NUCLEOTIDE SEQUENCE [LARGE SCALE GENOMIC DNA]</scope>
    <source>
        <strain evidence="2">cv. HFTH1</strain>
        <tissue evidence="1">Young leaf</tissue>
    </source>
</reference>
<accession>A0A498HJG5</accession>
<proteinExistence type="predicted"/>
<dbReference type="STRING" id="3750.A0A498HJG5"/>
<sequence length="77" mass="8282">MVDYGSQRSSRRSWKPLLDTITERWGGGGVGAGCCSDGVGKKINTCFGVHVRGSEYMPLLGSDDPTSFLLAVPDFEI</sequence>
<gene>
    <name evidence="1" type="ORF">DVH24_007298</name>
</gene>
<organism evidence="1 2">
    <name type="scientific">Malus domestica</name>
    <name type="common">Apple</name>
    <name type="synonym">Pyrus malus</name>
    <dbReference type="NCBI Taxonomy" id="3750"/>
    <lineage>
        <taxon>Eukaryota</taxon>
        <taxon>Viridiplantae</taxon>
        <taxon>Streptophyta</taxon>
        <taxon>Embryophyta</taxon>
        <taxon>Tracheophyta</taxon>
        <taxon>Spermatophyta</taxon>
        <taxon>Magnoliopsida</taxon>
        <taxon>eudicotyledons</taxon>
        <taxon>Gunneridae</taxon>
        <taxon>Pentapetalae</taxon>
        <taxon>rosids</taxon>
        <taxon>fabids</taxon>
        <taxon>Rosales</taxon>
        <taxon>Rosaceae</taxon>
        <taxon>Amygdaloideae</taxon>
        <taxon>Maleae</taxon>
        <taxon>Malus</taxon>
    </lineage>
</organism>
<dbReference type="AlphaFoldDB" id="A0A498HJG5"/>
<evidence type="ECO:0000313" key="1">
    <source>
        <dbReference type="EMBL" id="RXH70042.1"/>
    </source>
</evidence>
<protein>
    <submittedName>
        <fullName evidence="1">Uncharacterized protein</fullName>
    </submittedName>
</protein>
<name>A0A498HJG5_MALDO</name>
<dbReference type="EMBL" id="RDQH01000342">
    <property type="protein sequence ID" value="RXH70042.1"/>
    <property type="molecule type" value="Genomic_DNA"/>
</dbReference>
<comment type="caution">
    <text evidence="1">The sequence shown here is derived from an EMBL/GenBank/DDBJ whole genome shotgun (WGS) entry which is preliminary data.</text>
</comment>
<evidence type="ECO:0000313" key="2">
    <source>
        <dbReference type="Proteomes" id="UP000290289"/>
    </source>
</evidence>